<keyword evidence="5 9" id="KW-0653">Protein transport</keyword>
<evidence type="ECO:0000313" key="12">
    <source>
        <dbReference type="Proteomes" id="UP000662857"/>
    </source>
</evidence>
<reference evidence="11" key="1">
    <citation type="submission" date="2021-02" db="EMBL/GenBank/DDBJ databases">
        <title>Natrosporangium hydrolyticum gen. nov., sp. nov, a haloalkaliphilic actinobacterium from a soda solonchak soil.</title>
        <authorList>
            <person name="Sorokin D.Y."/>
            <person name="Khijniak T.V."/>
            <person name="Zakharycheva A.P."/>
            <person name="Boueva O.V."/>
            <person name="Ariskina E.V."/>
            <person name="Hahnke R.L."/>
            <person name="Bunk B."/>
            <person name="Sproer C."/>
            <person name="Schumann P."/>
            <person name="Evtushenko L.I."/>
            <person name="Kublanov I.V."/>
        </authorList>
    </citation>
    <scope>NUCLEOTIDE SEQUENCE</scope>
    <source>
        <strain evidence="11">DSM 106523</strain>
    </source>
</reference>
<comment type="similarity">
    <text evidence="9">Belongs to the SecE/SEC61-gamma family.</text>
</comment>
<name>A0A895YN13_9ACTN</name>
<dbReference type="GO" id="GO:0005886">
    <property type="term" value="C:plasma membrane"/>
    <property type="evidence" value="ECO:0007669"/>
    <property type="project" value="UniProtKB-SubCell"/>
</dbReference>
<feature type="transmembrane region" description="Helical" evidence="9">
    <location>
        <begin position="69"/>
        <end position="90"/>
    </location>
</feature>
<organism evidence="11 12">
    <name type="scientific">Natronosporangium hydrolyticum</name>
    <dbReference type="NCBI Taxonomy" id="2811111"/>
    <lineage>
        <taxon>Bacteria</taxon>
        <taxon>Bacillati</taxon>
        <taxon>Actinomycetota</taxon>
        <taxon>Actinomycetes</taxon>
        <taxon>Micromonosporales</taxon>
        <taxon>Micromonosporaceae</taxon>
        <taxon>Natronosporangium</taxon>
    </lineage>
</organism>
<dbReference type="AlphaFoldDB" id="A0A895YN13"/>
<evidence type="ECO:0000256" key="5">
    <source>
        <dbReference type="ARBA" id="ARBA00022927"/>
    </source>
</evidence>
<dbReference type="Gene3D" id="1.20.5.1030">
    <property type="entry name" value="Preprotein translocase secy subunit"/>
    <property type="match status" value="1"/>
</dbReference>
<accession>A0A895YN13</accession>
<gene>
    <name evidence="9 11" type="primary">secE</name>
    <name evidence="11" type="ORF">JQS43_03885</name>
</gene>
<dbReference type="GO" id="GO:0043952">
    <property type="term" value="P:protein transport by the Sec complex"/>
    <property type="evidence" value="ECO:0007669"/>
    <property type="project" value="UniProtKB-UniRule"/>
</dbReference>
<dbReference type="InterPro" id="IPR001901">
    <property type="entry name" value="Translocase_SecE/Sec61-g"/>
</dbReference>
<keyword evidence="4 9" id="KW-0812">Transmembrane</keyword>
<dbReference type="Pfam" id="PF00584">
    <property type="entry name" value="SecE"/>
    <property type="match status" value="1"/>
</dbReference>
<evidence type="ECO:0000256" key="4">
    <source>
        <dbReference type="ARBA" id="ARBA00022692"/>
    </source>
</evidence>
<keyword evidence="8 9" id="KW-0472">Membrane</keyword>
<evidence type="ECO:0000313" key="11">
    <source>
        <dbReference type="EMBL" id="QSB15500.1"/>
    </source>
</evidence>
<evidence type="ECO:0000256" key="1">
    <source>
        <dbReference type="ARBA" id="ARBA00004370"/>
    </source>
</evidence>
<dbReference type="PANTHER" id="PTHR33910">
    <property type="entry name" value="PROTEIN TRANSLOCASE SUBUNIT SECE"/>
    <property type="match status" value="1"/>
</dbReference>
<dbReference type="Proteomes" id="UP000662857">
    <property type="component" value="Chromosome"/>
</dbReference>
<evidence type="ECO:0000256" key="8">
    <source>
        <dbReference type="ARBA" id="ARBA00023136"/>
    </source>
</evidence>
<dbReference type="GO" id="GO:0065002">
    <property type="term" value="P:intracellular protein transmembrane transport"/>
    <property type="evidence" value="ECO:0007669"/>
    <property type="project" value="UniProtKB-UniRule"/>
</dbReference>
<comment type="subcellular location">
    <subcellularLocation>
        <location evidence="9">Cell membrane</location>
        <topology evidence="9">Single-pass membrane protein</topology>
    </subcellularLocation>
    <subcellularLocation>
        <location evidence="1">Membrane</location>
    </subcellularLocation>
</comment>
<comment type="function">
    <text evidence="9">Essential subunit of the Sec protein translocation channel SecYEG. Clamps together the 2 halves of SecY. May contact the channel plug during translocation.</text>
</comment>
<proteinExistence type="inferred from homology"/>
<dbReference type="PANTHER" id="PTHR33910:SF1">
    <property type="entry name" value="PROTEIN TRANSLOCASE SUBUNIT SECE"/>
    <property type="match status" value="1"/>
</dbReference>
<evidence type="ECO:0000256" key="9">
    <source>
        <dbReference type="HAMAP-Rule" id="MF_00422"/>
    </source>
</evidence>
<evidence type="ECO:0000256" key="7">
    <source>
        <dbReference type="ARBA" id="ARBA00023010"/>
    </source>
</evidence>
<sequence>MAKGNRPGAGAADEFDDAADSGRDGSGSGDAAVIERRGGPRFGFGRIGRFVREVVAELRKVIWPTRKELLTYAVVVVFFIAVMMTIIAGFDYAFASAVQWVFGH</sequence>
<keyword evidence="7 9" id="KW-0811">Translocation</keyword>
<keyword evidence="3 9" id="KW-1003">Cell membrane</keyword>
<protein>
    <recommendedName>
        <fullName evidence="9">Protein translocase subunit SecE</fullName>
    </recommendedName>
</protein>
<keyword evidence="2 9" id="KW-0813">Transport</keyword>
<dbReference type="GO" id="GO:0009306">
    <property type="term" value="P:protein secretion"/>
    <property type="evidence" value="ECO:0007669"/>
    <property type="project" value="UniProtKB-UniRule"/>
</dbReference>
<dbReference type="GO" id="GO:0008320">
    <property type="term" value="F:protein transmembrane transporter activity"/>
    <property type="evidence" value="ECO:0007669"/>
    <property type="project" value="UniProtKB-UniRule"/>
</dbReference>
<evidence type="ECO:0000256" key="2">
    <source>
        <dbReference type="ARBA" id="ARBA00022448"/>
    </source>
</evidence>
<dbReference type="NCBIfam" id="TIGR00964">
    <property type="entry name" value="secE_bact"/>
    <property type="match status" value="1"/>
</dbReference>
<dbReference type="InterPro" id="IPR005807">
    <property type="entry name" value="SecE_bac"/>
</dbReference>
<dbReference type="GO" id="GO:0006605">
    <property type="term" value="P:protein targeting"/>
    <property type="evidence" value="ECO:0007669"/>
    <property type="project" value="UniProtKB-UniRule"/>
</dbReference>
<evidence type="ECO:0000256" key="6">
    <source>
        <dbReference type="ARBA" id="ARBA00022989"/>
    </source>
</evidence>
<evidence type="ECO:0000256" key="3">
    <source>
        <dbReference type="ARBA" id="ARBA00022475"/>
    </source>
</evidence>
<dbReference type="InterPro" id="IPR038379">
    <property type="entry name" value="SecE_sf"/>
</dbReference>
<dbReference type="HAMAP" id="MF_00422">
    <property type="entry name" value="SecE"/>
    <property type="match status" value="1"/>
</dbReference>
<comment type="subunit">
    <text evidence="9">Component of the Sec protein translocase complex. Heterotrimer consisting of SecY, SecE and SecG subunits. The heterotrimers can form oligomers, although 1 heterotrimer is thought to be able to translocate proteins. Interacts with the ribosome. Interacts with SecDF, and other proteins may be involved. Interacts with SecA.</text>
</comment>
<keyword evidence="6 9" id="KW-1133">Transmembrane helix</keyword>
<dbReference type="PROSITE" id="PS01067">
    <property type="entry name" value="SECE_SEC61G"/>
    <property type="match status" value="1"/>
</dbReference>
<dbReference type="RefSeq" id="WP_239677682.1">
    <property type="nucleotide sequence ID" value="NZ_CP070499.1"/>
</dbReference>
<dbReference type="EMBL" id="CP070499">
    <property type="protein sequence ID" value="QSB15500.1"/>
    <property type="molecule type" value="Genomic_DNA"/>
</dbReference>
<feature type="region of interest" description="Disordered" evidence="10">
    <location>
        <begin position="1"/>
        <end position="36"/>
    </location>
</feature>
<dbReference type="KEGG" id="nhy:JQS43_03885"/>
<evidence type="ECO:0000256" key="10">
    <source>
        <dbReference type="SAM" id="MobiDB-lite"/>
    </source>
</evidence>
<keyword evidence="12" id="KW-1185">Reference proteome</keyword>